<keyword evidence="3 7" id="KW-0032">Aminotransferase</keyword>
<dbReference type="SUPFAM" id="SSF101790">
    <property type="entry name" value="Aminomethyltransferase beta-barrel domain"/>
    <property type="match status" value="1"/>
</dbReference>
<dbReference type="Gene3D" id="3.30.1360.120">
    <property type="entry name" value="Probable tRNA modification gtpase trme, domain 1"/>
    <property type="match status" value="1"/>
</dbReference>
<dbReference type="NCBIfam" id="NF001567">
    <property type="entry name" value="PRK00389.1"/>
    <property type="match status" value="1"/>
</dbReference>
<dbReference type="AlphaFoldDB" id="A0A4Y6Q241"/>
<dbReference type="InterPro" id="IPR029043">
    <property type="entry name" value="GcvT/YgfZ_C"/>
</dbReference>
<dbReference type="PANTHER" id="PTHR43757:SF2">
    <property type="entry name" value="AMINOMETHYLTRANSFERASE, MITOCHONDRIAL"/>
    <property type="match status" value="1"/>
</dbReference>
<keyword evidence="12" id="KW-1185">Reference proteome</keyword>
<dbReference type="Pfam" id="PF08669">
    <property type="entry name" value="GCV_T_C"/>
    <property type="match status" value="1"/>
</dbReference>
<evidence type="ECO:0000256" key="3">
    <source>
        <dbReference type="ARBA" id="ARBA00022576"/>
    </source>
</evidence>
<dbReference type="EMBL" id="CP041186">
    <property type="protein sequence ID" value="QDG54500.1"/>
    <property type="molecule type" value="Genomic_DNA"/>
</dbReference>
<protein>
    <recommendedName>
        <fullName evidence="2 7">Aminomethyltransferase</fullName>
        <ecNumber evidence="2 7">2.1.2.10</ecNumber>
    </recommendedName>
    <alternativeName>
        <fullName evidence="5 7">Glycine cleavage system T protein</fullName>
    </alternativeName>
</protein>
<keyword evidence="4 7" id="KW-0808">Transferase</keyword>
<dbReference type="InterPro" id="IPR006222">
    <property type="entry name" value="GCVT_N"/>
</dbReference>
<dbReference type="GO" id="GO:0032259">
    <property type="term" value="P:methylation"/>
    <property type="evidence" value="ECO:0007669"/>
    <property type="project" value="UniProtKB-KW"/>
</dbReference>
<dbReference type="InterPro" id="IPR028896">
    <property type="entry name" value="GcvT/YgfZ/DmdA"/>
</dbReference>
<dbReference type="GO" id="GO:0019464">
    <property type="term" value="P:glycine decarboxylation via glycine cleavage system"/>
    <property type="evidence" value="ECO:0007669"/>
    <property type="project" value="UniProtKB-UniRule"/>
</dbReference>
<dbReference type="Gene3D" id="2.40.30.110">
    <property type="entry name" value="Aminomethyltransferase beta-barrel domains"/>
    <property type="match status" value="1"/>
</dbReference>
<evidence type="ECO:0000313" key="11">
    <source>
        <dbReference type="EMBL" id="QDG54500.1"/>
    </source>
</evidence>
<dbReference type="FunFam" id="3.30.70.1400:FF:000001">
    <property type="entry name" value="Aminomethyltransferase"/>
    <property type="match status" value="1"/>
</dbReference>
<feature type="binding site" evidence="8">
    <location>
        <position position="202"/>
    </location>
    <ligand>
        <name>substrate</name>
    </ligand>
</feature>
<dbReference type="GO" id="GO:0008483">
    <property type="term" value="F:transaminase activity"/>
    <property type="evidence" value="ECO:0007669"/>
    <property type="project" value="UniProtKB-KW"/>
</dbReference>
<evidence type="ECO:0000256" key="4">
    <source>
        <dbReference type="ARBA" id="ARBA00022679"/>
    </source>
</evidence>
<reference evidence="11 12" key="1">
    <citation type="submission" date="2019-06" db="EMBL/GenBank/DDBJ databases">
        <title>Persicimonas caeni gen. nov., sp. nov., a predatory bacterium isolated from solar saltern.</title>
        <authorList>
            <person name="Wang S."/>
        </authorList>
    </citation>
    <scope>NUCLEOTIDE SEQUENCE [LARGE SCALE GENOMIC DNA]</scope>
    <source>
        <strain evidence="11 12">YN101</strain>
    </source>
</reference>
<feature type="domain" description="Aminomethyltransferase C-terminal" evidence="10">
    <location>
        <begin position="289"/>
        <end position="366"/>
    </location>
</feature>
<comment type="catalytic activity">
    <reaction evidence="6 7">
        <text>N(6)-[(R)-S(8)-aminomethyldihydrolipoyl]-L-lysyl-[protein] + (6S)-5,6,7,8-tetrahydrofolate = N(6)-[(R)-dihydrolipoyl]-L-lysyl-[protein] + (6R)-5,10-methylene-5,6,7,8-tetrahydrofolate + NH4(+)</text>
        <dbReference type="Rhea" id="RHEA:16945"/>
        <dbReference type="Rhea" id="RHEA-COMP:10475"/>
        <dbReference type="Rhea" id="RHEA-COMP:10492"/>
        <dbReference type="ChEBI" id="CHEBI:15636"/>
        <dbReference type="ChEBI" id="CHEBI:28938"/>
        <dbReference type="ChEBI" id="CHEBI:57453"/>
        <dbReference type="ChEBI" id="CHEBI:83100"/>
        <dbReference type="ChEBI" id="CHEBI:83143"/>
        <dbReference type="EC" id="2.1.2.10"/>
    </reaction>
</comment>
<keyword evidence="11" id="KW-0489">Methyltransferase</keyword>
<evidence type="ECO:0000256" key="2">
    <source>
        <dbReference type="ARBA" id="ARBA00012616"/>
    </source>
</evidence>
<name>A0A4Y6Q241_PERCE</name>
<dbReference type="Pfam" id="PF01571">
    <property type="entry name" value="GCV_T"/>
    <property type="match status" value="1"/>
</dbReference>
<evidence type="ECO:0000256" key="1">
    <source>
        <dbReference type="ARBA" id="ARBA00008609"/>
    </source>
</evidence>
<dbReference type="EC" id="2.1.2.10" evidence="2 7"/>
<evidence type="ECO:0000256" key="8">
    <source>
        <dbReference type="PIRSR" id="PIRSR006487-1"/>
    </source>
</evidence>
<dbReference type="GO" id="GO:0004047">
    <property type="term" value="F:aminomethyltransferase activity"/>
    <property type="evidence" value="ECO:0007669"/>
    <property type="project" value="UniProtKB-UniRule"/>
</dbReference>
<dbReference type="GO" id="GO:0005829">
    <property type="term" value="C:cytosol"/>
    <property type="evidence" value="ECO:0007669"/>
    <property type="project" value="TreeGrafter"/>
</dbReference>
<evidence type="ECO:0000256" key="6">
    <source>
        <dbReference type="ARBA" id="ARBA00047665"/>
    </source>
</evidence>
<dbReference type="SUPFAM" id="SSF103025">
    <property type="entry name" value="Folate-binding domain"/>
    <property type="match status" value="1"/>
</dbReference>
<evidence type="ECO:0000259" key="9">
    <source>
        <dbReference type="Pfam" id="PF01571"/>
    </source>
</evidence>
<gene>
    <name evidence="7 11" type="primary">gcvT</name>
    <name evidence="11" type="ORF">FIV42_28265</name>
</gene>
<sequence>MTDDDLKHIPLEHRHEELGGRMTPFAGFVMPVKYTGIKEEHLAVRNNVGLFDVSHMGEVEVKGPEAIKVVDGLVTNDVTKLVDGQAMYAALCNEEGGIVDDLVLYRLAEDHVLICVNAGNRDKDFAHMQEHAKGDAELVDKSDDYVQLALQGPNAEKVLQTLFDGEADELSNLKYYRAMYGGVAGVETLISRTGYTGEDGFELYIPAEHGEAVFDALLEAGEPFDMALCGLGARDTLRLESKYNLYGQDMDESTNPIEAGLSWIVKLDKETPFVGQEAIRKVKEQGPSRRLRGLVLEGKGIIRHGYKIIVDDQEVGHVTSGSWAPTLEESIGLGYIDIDHANEPTVEIQIRKRRVPAKVTKKPFYKRD</sequence>
<feature type="domain" description="GCVT N-terminal" evidence="9">
    <location>
        <begin position="12"/>
        <end position="269"/>
    </location>
</feature>
<dbReference type="Gene3D" id="4.10.1250.10">
    <property type="entry name" value="Aminomethyltransferase fragment"/>
    <property type="match status" value="1"/>
</dbReference>
<dbReference type="Proteomes" id="UP000315995">
    <property type="component" value="Chromosome"/>
</dbReference>
<evidence type="ECO:0000256" key="5">
    <source>
        <dbReference type="ARBA" id="ARBA00031395"/>
    </source>
</evidence>
<evidence type="ECO:0000256" key="7">
    <source>
        <dbReference type="HAMAP-Rule" id="MF_00259"/>
    </source>
</evidence>
<accession>A0A4Y6Q241</accession>
<dbReference type="GO" id="GO:0005960">
    <property type="term" value="C:glycine cleavage complex"/>
    <property type="evidence" value="ECO:0007669"/>
    <property type="project" value="InterPro"/>
</dbReference>
<comment type="similarity">
    <text evidence="1 7">Belongs to the GcvT family.</text>
</comment>
<dbReference type="NCBIfam" id="TIGR00528">
    <property type="entry name" value="gcvT"/>
    <property type="match status" value="1"/>
</dbReference>
<dbReference type="InterPro" id="IPR013977">
    <property type="entry name" value="GcvT_C"/>
</dbReference>
<dbReference type="PIRSF" id="PIRSF006487">
    <property type="entry name" value="GcvT"/>
    <property type="match status" value="1"/>
</dbReference>
<dbReference type="GO" id="GO:0008168">
    <property type="term" value="F:methyltransferase activity"/>
    <property type="evidence" value="ECO:0007669"/>
    <property type="project" value="UniProtKB-KW"/>
</dbReference>
<dbReference type="FunFam" id="2.40.30.110:FF:000003">
    <property type="entry name" value="Aminomethyltransferase"/>
    <property type="match status" value="1"/>
</dbReference>
<proteinExistence type="inferred from homology"/>
<dbReference type="InterPro" id="IPR022903">
    <property type="entry name" value="GcvT_bac"/>
</dbReference>
<dbReference type="Gene3D" id="3.30.70.1400">
    <property type="entry name" value="Aminomethyltransferase beta-barrel domains"/>
    <property type="match status" value="1"/>
</dbReference>
<dbReference type="InterPro" id="IPR006223">
    <property type="entry name" value="GcvT"/>
</dbReference>
<dbReference type="RefSeq" id="WP_141200944.1">
    <property type="nucleotide sequence ID" value="NZ_CP041186.1"/>
</dbReference>
<dbReference type="HAMAP" id="MF_00259">
    <property type="entry name" value="GcvT"/>
    <property type="match status" value="1"/>
</dbReference>
<dbReference type="OrthoDB" id="9774591at2"/>
<dbReference type="PANTHER" id="PTHR43757">
    <property type="entry name" value="AMINOMETHYLTRANSFERASE"/>
    <property type="match status" value="1"/>
</dbReference>
<comment type="function">
    <text evidence="7">The glycine cleavage system catalyzes the degradation of glycine.</text>
</comment>
<comment type="subunit">
    <text evidence="7">The glycine cleavage system is composed of four proteins: P, T, L and H.</text>
</comment>
<accession>A0A5B8YDP8</accession>
<dbReference type="InterPro" id="IPR027266">
    <property type="entry name" value="TrmE/GcvT-like"/>
</dbReference>
<organism evidence="11 12">
    <name type="scientific">Persicimonas caeni</name>
    <dbReference type="NCBI Taxonomy" id="2292766"/>
    <lineage>
        <taxon>Bacteria</taxon>
        <taxon>Deltaproteobacteria</taxon>
        <taxon>Bradymonadales</taxon>
        <taxon>Bradymonadaceae</taxon>
        <taxon>Persicimonas</taxon>
    </lineage>
</organism>
<evidence type="ECO:0000313" key="12">
    <source>
        <dbReference type="Proteomes" id="UP000315995"/>
    </source>
</evidence>
<evidence type="ECO:0000259" key="10">
    <source>
        <dbReference type="Pfam" id="PF08669"/>
    </source>
</evidence>
<dbReference type="FunFam" id="4.10.1250.10:FF:000001">
    <property type="entry name" value="Aminomethyltransferase"/>
    <property type="match status" value="1"/>
</dbReference>